<evidence type="ECO:0000313" key="2">
    <source>
        <dbReference type="EMBL" id="KRY63696.1"/>
    </source>
</evidence>
<reference evidence="2 3" key="1">
    <citation type="submission" date="2015-01" db="EMBL/GenBank/DDBJ databases">
        <title>Evolution of Trichinella species and genotypes.</title>
        <authorList>
            <person name="Korhonen P.K."/>
            <person name="Edoardo P."/>
            <person name="Giuseppe L.R."/>
            <person name="Gasser R.B."/>
        </authorList>
    </citation>
    <scope>NUCLEOTIDE SEQUENCE [LARGE SCALE GENOMIC DNA]</scope>
    <source>
        <strain evidence="2">ISS13</strain>
    </source>
</reference>
<proteinExistence type="predicted"/>
<feature type="compositionally biased region" description="Polar residues" evidence="1">
    <location>
        <begin position="109"/>
        <end position="122"/>
    </location>
</feature>
<comment type="caution">
    <text evidence="2">The sequence shown here is derived from an EMBL/GenBank/DDBJ whole genome shotgun (WGS) entry which is preliminary data.</text>
</comment>
<gene>
    <name evidence="2" type="ORF">T4A_7047</name>
</gene>
<sequence>MKTETVKRRQQIEQRRLRGVIRQVMEQLETGSSEVTVLSAMDAQYAEAHRAQVALEDALPDGESLEAALDEWSELCKEVLTTRTKADTFLKEKDTGEAADVKPAPTEKLSPQSSLGKLQPVQ</sequence>
<feature type="compositionally biased region" description="Basic and acidic residues" evidence="1">
    <location>
        <begin position="87"/>
        <end position="100"/>
    </location>
</feature>
<dbReference type="AlphaFoldDB" id="A0A0V1DQ63"/>
<feature type="region of interest" description="Disordered" evidence="1">
    <location>
        <begin position="87"/>
        <end position="122"/>
    </location>
</feature>
<evidence type="ECO:0000256" key="1">
    <source>
        <dbReference type="SAM" id="MobiDB-lite"/>
    </source>
</evidence>
<organism evidence="2 3">
    <name type="scientific">Trichinella pseudospiralis</name>
    <name type="common">Parasitic roundworm</name>
    <dbReference type="NCBI Taxonomy" id="6337"/>
    <lineage>
        <taxon>Eukaryota</taxon>
        <taxon>Metazoa</taxon>
        <taxon>Ecdysozoa</taxon>
        <taxon>Nematoda</taxon>
        <taxon>Enoplea</taxon>
        <taxon>Dorylaimia</taxon>
        <taxon>Trichinellida</taxon>
        <taxon>Trichinellidae</taxon>
        <taxon>Trichinella</taxon>
    </lineage>
</organism>
<dbReference type="EMBL" id="JYDR01000970">
    <property type="protein sequence ID" value="KRY63696.1"/>
    <property type="molecule type" value="Genomic_DNA"/>
</dbReference>
<protein>
    <submittedName>
        <fullName evidence="2">Uncharacterized protein</fullName>
    </submittedName>
</protein>
<feature type="non-terminal residue" evidence="2">
    <location>
        <position position="122"/>
    </location>
</feature>
<name>A0A0V1DQ63_TRIPS</name>
<evidence type="ECO:0000313" key="3">
    <source>
        <dbReference type="Proteomes" id="UP000054632"/>
    </source>
</evidence>
<dbReference type="Proteomes" id="UP000054632">
    <property type="component" value="Unassembled WGS sequence"/>
</dbReference>
<accession>A0A0V1DQ63</accession>